<gene>
    <name evidence="2" type="ORF">HH682_10705</name>
</gene>
<feature type="transmembrane region" description="Helical" evidence="1">
    <location>
        <begin position="22"/>
        <end position="40"/>
    </location>
</feature>
<dbReference type="NCBIfam" id="TIGR01594">
    <property type="entry name" value="holin_lambda"/>
    <property type="match status" value="1"/>
</dbReference>
<dbReference type="Pfam" id="PF05106">
    <property type="entry name" value="Phage_holin_3_1"/>
    <property type="match status" value="1"/>
</dbReference>
<keyword evidence="1" id="KW-1133">Transmembrane helix</keyword>
<evidence type="ECO:0000256" key="1">
    <source>
        <dbReference type="SAM" id="Phobius"/>
    </source>
</evidence>
<evidence type="ECO:0000313" key="3">
    <source>
        <dbReference type="Proteomes" id="UP000790096"/>
    </source>
</evidence>
<comment type="caution">
    <text evidence="2">The sequence shown here is derived from an EMBL/GenBank/DDBJ whole genome shotgun (WGS) entry which is preliminary data.</text>
</comment>
<accession>A0ABS5T1K5</accession>
<dbReference type="InterPro" id="IPR006481">
    <property type="entry name" value="Phage_lambda_GpS_holin"/>
</dbReference>
<reference evidence="2 3" key="1">
    <citation type="submission" date="2020-04" db="EMBL/GenBank/DDBJ databases">
        <title>Genome sequencing of Rosenbergiella species.</title>
        <authorList>
            <person name="Alvarez-Perez S."/>
            <person name="Lievens B."/>
        </authorList>
    </citation>
    <scope>NUCLEOTIDE SEQUENCE [LARGE SCALE GENOMIC DNA]</scope>
    <source>
        <strain evidence="2 3">S61</strain>
    </source>
</reference>
<evidence type="ECO:0000313" key="2">
    <source>
        <dbReference type="EMBL" id="MBT0724888.1"/>
    </source>
</evidence>
<name>A0ABS5T1K5_9GAMM</name>
<dbReference type="RefSeq" id="WP_214237546.1">
    <property type="nucleotide sequence ID" value="NZ_JABBFR010000013.1"/>
</dbReference>
<sequence length="107" mass="12000">MCTEHFSTILWLLDCWWRGEQLSGAIIMSILMAGLRIAYFNGNWKKIILEATLCGLLTMTISSTLDHFEFQRSLSITVGGVVGLIGVGCIRSIVMKLIKMKFNISDK</sequence>
<keyword evidence="3" id="KW-1185">Reference proteome</keyword>
<protein>
    <submittedName>
        <fullName evidence="2">Phage holin, lambda family</fullName>
    </submittedName>
</protein>
<feature type="transmembrane region" description="Helical" evidence="1">
    <location>
        <begin position="74"/>
        <end position="94"/>
    </location>
</feature>
<proteinExistence type="predicted"/>
<keyword evidence="1" id="KW-0812">Transmembrane</keyword>
<dbReference type="Proteomes" id="UP000790096">
    <property type="component" value="Unassembled WGS sequence"/>
</dbReference>
<organism evidence="2 3">
    <name type="scientific">Rosenbergiella gaditana</name>
    <dbReference type="NCBI Taxonomy" id="2726987"/>
    <lineage>
        <taxon>Bacteria</taxon>
        <taxon>Pseudomonadati</taxon>
        <taxon>Pseudomonadota</taxon>
        <taxon>Gammaproteobacteria</taxon>
        <taxon>Enterobacterales</taxon>
        <taxon>Erwiniaceae</taxon>
        <taxon>Rosenbergiella</taxon>
    </lineage>
</organism>
<dbReference type="EMBL" id="JABBFR010000013">
    <property type="protein sequence ID" value="MBT0724888.1"/>
    <property type="molecule type" value="Genomic_DNA"/>
</dbReference>
<keyword evidence="1" id="KW-0472">Membrane</keyword>